<dbReference type="InterPro" id="IPR032675">
    <property type="entry name" value="LRR_dom_sf"/>
</dbReference>
<evidence type="ECO:0000256" key="5">
    <source>
        <dbReference type="ARBA" id="ARBA00022821"/>
    </source>
</evidence>
<dbReference type="Proteomes" id="UP000626092">
    <property type="component" value="Unassembled WGS sequence"/>
</dbReference>
<dbReference type="SUPFAM" id="SSF52540">
    <property type="entry name" value="P-loop containing nucleoside triphosphate hydrolases"/>
    <property type="match status" value="1"/>
</dbReference>
<evidence type="ECO:0000256" key="7">
    <source>
        <dbReference type="SAM" id="Coils"/>
    </source>
</evidence>
<evidence type="ECO:0000256" key="3">
    <source>
        <dbReference type="ARBA" id="ARBA00022737"/>
    </source>
</evidence>
<organism evidence="12 13">
    <name type="scientific">Rhododendron simsii</name>
    <name type="common">Sims's rhododendron</name>
    <dbReference type="NCBI Taxonomy" id="118357"/>
    <lineage>
        <taxon>Eukaryota</taxon>
        <taxon>Viridiplantae</taxon>
        <taxon>Streptophyta</taxon>
        <taxon>Embryophyta</taxon>
        <taxon>Tracheophyta</taxon>
        <taxon>Spermatophyta</taxon>
        <taxon>Magnoliopsida</taxon>
        <taxon>eudicotyledons</taxon>
        <taxon>Gunneridae</taxon>
        <taxon>Pentapetalae</taxon>
        <taxon>asterids</taxon>
        <taxon>Ericales</taxon>
        <taxon>Ericaceae</taxon>
        <taxon>Ericoideae</taxon>
        <taxon>Rhodoreae</taxon>
        <taxon>Rhododendron</taxon>
    </lineage>
</organism>
<dbReference type="Pfam" id="PF00931">
    <property type="entry name" value="NB-ARC"/>
    <property type="match status" value="1"/>
</dbReference>
<feature type="coiled-coil region" evidence="7">
    <location>
        <begin position="186"/>
        <end position="213"/>
    </location>
</feature>
<keyword evidence="5" id="KW-0611">Plant defense</keyword>
<evidence type="ECO:0000256" key="4">
    <source>
        <dbReference type="ARBA" id="ARBA00022741"/>
    </source>
</evidence>
<feature type="domain" description="Disease resistance protein At4g27190-like leucine-rich repeats" evidence="10">
    <location>
        <begin position="749"/>
        <end position="884"/>
    </location>
</feature>
<dbReference type="SUPFAM" id="SSF52058">
    <property type="entry name" value="L domain-like"/>
    <property type="match status" value="1"/>
</dbReference>
<dbReference type="InterPro" id="IPR057135">
    <property type="entry name" value="At4g27190-like_LRR"/>
</dbReference>
<dbReference type="AlphaFoldDB" id="A0A834G7B0"/>
<proteinExistence type="inferred from homology"/>
<evidence type="ECO:0000256" key="6">
    <source>
        <dbReference type="ARBA" id="ARBA00022840"/>
    </source>
</evidence>
<feature type="domain" description="Disease resistance protein winged helix" evidence="11">
    <location>
        <begin position="372"/>
        <end position="443"/>
    </location>
</feature>
<evidence type="ECO:0000256" key="8">
    <source>
        <dbReference type="SAM" id="MobiDB-lite"/>
    </source>
</evidence>
<dbReference type="InterPro" id="IPR042197">
    <property type="entry name" value="Apaf_helical"/>
</dbReference>
<name>A0A834G7B0_RHOSS</name>
<evidence type="ECO:0000313" key="13">
    <source>
        <dbReference type="Proteomes" id="UP000626092"/>
    </source>
</evidence>
<evidence type="ECO:0000256" key="2">
    <source>
        <dbReference type="ARBA" id="ARBA00022614"/>
    </source>
</evidence>
<reference evidence="12" key="1">
    <citation type="submission" date="2019-11" db="EMBL/GenBank/DDBJ databases">
        <authorList>
            <person name="Liu Y."/>
            <person name="Hou J."/>
            <person name="Li T.-Q."/>
            <person name="Guan C.-H."/>
            <person name="Wu X."/>
            <person name="Wu H.-Z."/>
            <person name="Ling F."/>
            <person name="Zhang R."/>
            <person name="Shi X.-G."/>
            <person name="Ren J.-P."/>
            <person name="Chen E.-F."/>
            <person name="Sun J.-M."/>
        </authorList>
    </citation>
    <scope>NUCLEOTIDE SEQUENCE</scope>
    <source>
        <strain evidence="12">Adult_tree_wgs_1</strain>
        <tissue evidence="12">Leaves</tissue>
    </source>
</reference>
<dbReference type="InterPro" id="IPR050905">
    <property type="entry name" value="Plant_NBS-LRR"/>
</dbReference>
<feature type="region of interest" description="Disordered" evidence="8">
    <location>
        <begin position="1005"/>
        <end position="1028"/>
    </location>
</feature>
<dbReference type="GO" id="GO:0043531">
    <property type="term" value="F:ADP binding"/>
    <property type="evidence" value="ECO:0007669"/>
    <property type="project" value="InterPro"/>
</dbReference>
<dbReference type="InterPro" id="IPR027417">
    <property type="entry name" value="P-loop_NTPase"/>
</dbReference>
<dbReference type="PANTHER" id="PTHR33463">
    <property type="entry name" value="NB-ARC DOMAIN-CONTAINING PROTEIN-RELATED"/>
    <property type="match status" value="1"/>
</dbReference>
<accession>A0A834G7B0</accession>
<dbReference type="Gene3D" id="3.40.50.300">
    <property type="entry name" value="P-loop containing nucleotide triphosphate hydrolases"/>
    <property type="match status" value="1"/>
</dbReference>
<dbReference type="FunFam" id="3.40.50.300:FF:001091">
    <property type="entry name" value="Probable disease resistance protein At1g61300"/>
    <property type="match status" value="1"/>
</dbReference>
<evidence type="ECO:0008006" key="14">
    <source>
        <dbReference type="Google" id="ProtNLM"/>
    </source>
</evidence>
<keyword evidence="7" id="KW-0175">Coiled coil</keyword>
<feature type="domain" description="NB-ARC" evidence="9">
    <location>
        <begin position="120"/>
        <end position="281"/>
    </location>
</feature>
<keyword evidence="2" id="KW-0433">Leucine-rich repeat</keyword>
<dbReference type="Pfam" id="PF23559">
    <property type="entry name" value="WHD_DRP"/>
    <property type="match status" value="1"/>
</dbReference>
<keyword evidence="4" id="KW-0547">Nucleotide-binding</keyword>
<dbReference type="InterPro" id="IPR058922">
    <property type="entry name" value="WHD_DRP"/>
</dbReference>
<dbReference type="PANTHER" id="PTHR33463:SF187">
    <property type="entry name" value="AND NB-ARC DOMAIN DISEASE RESISTANCE PROTEIN, PUTATIVE-RELATED"/>
    <property type="match status" value="1"/>
</dbReference>
<dbReference type="Pfam" id="PF23247">
    <property type="entry name" value="LRR_RPS2"/>
    <property type="match status" value="1"/>
</dbReference>
<protein>
    <recommendedName>
        <fullName evidence="14">NB-ARC domain-containing protein</fullName>
    </recommendedName>
</protein>
<dbReference type="FunFam" id="1.10.10.10:FF:000322">
    <property type="entry name" value="Probable disease resistance protein At1g63360"/>
    <property type="match status" value="1"/>
</dbReference>
<dbReference type="EMBL" id="WJXA01000011">
    <property type="protein sequence ID" value="KAF7126336.1"/>
    <property type="molecule type" value="Genomic_DNA"/>
</dbReference>
<comment type="similarity">
    <text evidence="1">Belongs to the disease resistance NB-LRR family.</text>
</comment>
<evidence type="ECO:0000259" key="10">
    <source>
        <dbReference type="Pfam" id="PF23247"/>
    </source>
</evidence>
<dbReference type="Gene3D" id="3.80.10.10">
    <property type="entry name" value="Ribonuclease Inhibitor"/>
    <property type="match status" value="3"/>
</dbReference>
<keyword evidence="3" id="KW-0677">Repeat</keyword>
<comment type="caution">
    <text evidence="12">The sequence shown here is derived from an EMBL/GenBank/DDBJ whole genome shotgun (WGS) entry which is preliminary data.</text>
</comment>
<sequence>MQNLKRNVEWLSSQESDIISQISNEERQPWKRQKKEVEVWLTNVQLSKDDVQRLEQEAVGETNVSSRMRLGKDIAKKILEVQELQKRGKDFNSLMIDELPTGRLPIPPMKDFVKCTKARNTENIWDCLMDDNIRQIGVYGMGGVGKTTIMEHIYNQLLEEKGKFDNVYWVTVSKAFDITNLQSNIAKSLNLRLREDEEEKTRASQLSETLSRQKRYVLILDDVWKPFALEKVGIPDPTKSNGCKLVLTTRSLGVCRMMVCTPVKVNLLTEEEALTLFLTKTVGHDTVLAPEVEEIAAQIAKKCACLPLAVVTLAGSLRRLKGIHEWRNALNEVINLTNDASDGVSTVIEQLKFSYSRLGNKMLQDCFLYCSLYPEDHKIHVNELIEYWIMEELITDMGDVEAQMDKGHAVLGELTRSCLLESCTNRWTQEECVRMHDLIRDMALKITASSPRFMVNAGETKKRVPYEPWSDDLERISFMYSFIIELPIAPPVCPWLTTLLLNGSSSSQLGVIPDYFFSNMPCLKVLNLSLRNITSLPESISNLENLHALILRGSHQLKYVPSLEKLKALKMFILTYSEIEELPKGIEELANLIKLDLSGNEILRTFPSCKLRRLSKLQDLRIVGKGVKEFQRLQKYILVVGEPWTGIVFDEGKEISISYKSVPFEHGVVQPVLPAGLEHFVVDGFHDPISLSKWFKDAKDLHKCFVKCCNGLESIFLSSTFSEDGQISLGTVESFHLYELPTLRVLFDGIAPPHNIYFNLKQLFITACDTLKNIFPVQLLQNFPNLEILHVDGCENVEDIIVEIAEVSDRGNHQDYSNSISLPKLKILFLNGLPRLKSIYNGVMVCPSLADVKVQMCEELRTIFHVQLLQNFPNLETLTVSGCENVEDIIVEIAEVSDRGNHQDYSNSISLPKLKNLALEYLPRLKSIYNGVMVCPSIEEVGVYKCPMVRRMPLSLHTDGEQTTRRPGLRPIYIPTAEEEWWESLEWDDPLTKTILQSFVEYDVDSSDDYSEDCDDGDDYSEDFDDDY</sequence>
<dbReference type="PRINTS" id="PR00364">
    <property type="entry name" value="DISEASERSIST"/>
</dbReference>
<dbReference type="InterPro" id="IPR002182">
    <property type="entry name" value="NB-ARC"/>
</dbReference>
<gene>
    <name evidence="12" type="ORF">RHSIM_Rhsim11G0146700</name>
</gene>
<evidence type="ECO:0000313" key="12">
    <source>
        <dbReference type="EMBL" id="KAF7126336.1"/>
    </source>
</evidence>
<dbReference type="OrthoDB" id="1926275at2759"/>
<keyword evidence="13" id="KW-1185">Reference proteome</keyword>
<dbReference type="Gene3D" id="1.10.10.10">
    <property type="entry name" value="Winged helix-like DNA-binding domain superfamily/Winged helix DNA-binding domain"/>
    <property type="match status" value="1"/>
</dbReference>
<evidence type="ECO:0000259" key="11">
    <source>
        <dbReference type="Pfam" id="PF23559"/>
    </source>
</evidence>
<dbReference type="GO" id="GO:0005524">
    <property type="term" value="F:ATP binding"/>
    <property type="evidence" value="ECO:0007669"/>
    <property type="project" value="UniProtKB-KW"/>
</dbReference>
<evidence type="ECO:0000256" key="1">
    <source>
        <dbReference type="ARBA" id="ARBA00008894"/>
    </source>
</evidence>
<dbReference type="Gene3D" id="1.10.8.430">
    <property type="entry name" value="Helical domain of apoptotic protease-activating factors"/>
    <property type="match status" value="1"/>
</dbReference>
<dbReference type="InterPro" id="IPR036388">
    <property type="entry name" value="WH-like_DNA-bd_sf"/>
</dbReference>
<evidence type="ECO:0000259" key="9">
    <source>
        <dbReference type="Pfam" id="PF00931"/>
    </source>
</evidence>
<keyword evidence="6" id="KW-0067">ATP-binding</keyword>
<dbReference type="GO" id="GO:0051607">
    <property type="term" value="P:defense response to virus"/>
    <property type="evidence" value="ECO:0007669"/>
    <property type="project" value="UniProtKB-ARBA"/>
</dbReference>